<evidence type="ECO:0000256" key="3">
    <source>
        <dbReference type="ARBA" id="ARBA00022448"/>
    </source>
</evidence>
<evidence type="ECO:0000256" key="7">
    <source>
        <dbReference type="SAM" id="MobiDB-lite"/>
    </source>
</evidence>
<dbReference type="Proteomes" id="UP001454036">
    <property type="component" value="Unassembled WGS sequence"/>
</dbReference>
<evidence type="ECO:0000313" key="10">
    <source>
        <dbReference type="Proteomes" id="UP001454036"/>
    </source>
</evidence>
<protein>
    <submittedName>
        <fullName evidence="9">SNARE protein</fullName>
    </submittedName>
</protein>
<evidence type="ECO:0000313" key="9">
    <source>
        <dbReference type="EMBL" id="GAA0156197.1"/>
    </source>
</evidence>
<feature type="compositionally biased region" description="Polar residues" evidence="7">
    <location>
        <begin position="8"/>
        <end position="17"/>
    </location>
</feature>
<dbReference type="CDD" id="cd15841">
    <property type="entry name" value="SNARE_Qc"/>
    <property type="match status" value="1"/>
</dbReference>
<comment type="similarity">
    <text evidence="2">Belongs to the SNAP-25 family.</text>
</comment>
<dbReference type="InterPro" id="IPR000727">
    <property type="entry name" value="T_SNARE_dom"/>
</dbReference>
<comment type="caution">
    <text evidence="9">The sequence shown here is derived from an EMBL/GenBank/DDBJ whole genome shotgun (WGS) entry which is preliminary data.</text>
</comment>
<dbReference type="PANTHER" id="PTHR19305">
    <property type="entry name" value="SYNAPTOSOMAL ASSOCIATED PROTEIN"/>
    <property type="match status" value="1"/>
</dbReference>
<feature type="domain" description="T-SNARE coiled-coil homology" evidence="8">
    <location>
        <begin position="254"/>
        <end position="316"/>
    </location>
</feature>
<evidence type="ECO:0000256" key="5">
    <source>
        <dbReference type="ARBA" id="ARBA00023136"/>
    </source>
</evidence>
<dbReference type="CDD" id="cd15861">
    <property type="entry name" value="SNARE_SNAP25N_23N_29N_SEC9N"/>
    <property type="match status" value="1"/>
</dbReference>
<gene>
    <name evidence="9" type="ORF">LIER_13743</name>
</gene>
<dbReference type="FunFam" id="1.20.5.110:FF:000031">
    <property type="entry name" value="SNAP25 homologous protein SNAP33"/>
    <property type="match status" value="1"/>
</dbReference>
<reference evidence="9 10" key="1">
    <citation type="submission" date="2024-01" db="EMBL/GenBank/DDBJ databases">
        <title>The complete chloroplast genome sequence of Lithospermum erythrorhizon: insights into the phylogenetic relationship among Boraginaceae species and the maternal lineages of purple gromwells.</title>
        <authorList>
            <person name="Okada T."/>
            <person name="Watanabe K."/>
        </authorList>
    </citation>
    <scope>NUCLEOTIDE SEQUENCE [LARGE SCALE GENOMIC DNA]</scope>
</reference>
<dbReference type="AlphaFoldDB" id="A0AAV3PZ21"/>
<keyword evidence="5" id="KW-0472">Membrane</keyword>
<feature type="region of interest" description="Disordered" evidence="7">
    <location>
        <begin position="1"/>
        <end position="116"/>
    </location>
</feature>
<dbReference type="GO" id="GO:0015031">
    <property type="term" value="P:protein transport"/>
    <property type="evidence" value="ECO:0007669"/>
    <property type="project" value="UniProtKB-KW"/>
</dbReference>
<organism evidence="9 10">
    <name type="scientific">Lithospermum erythrorhizon</name>
    <name type="common">Purple gromwell</name>
    <name type="synonym">Lithospermum officinale var. erythrorhizon</name>
    <dbReference type="NCBI Taxonomy" id="34254"/>
    <lineage>
        <taxon>Eukaryota</taxon>
        <taxon>Viridiplantae</taxon>
        <taxon>Streptophyta</taxon>
        <taxon>Embryophyta</taxon>
        <taxon>Tracheophyta</taxon>
        <taxon>Spermatophyta</taxon>
        <taxon>Magnoliopsida</taxon>
        <taxon>eudicotyledons</taxon>
        <taxon>Gunneridae</taxon>
        <taxon>Pentapetalae</taxon>
        <taxon>asterids</taxon>
        <taxon>lamiids</taxon>
        <taxon>Boraginales</taxon>
        <taxon>Boraginaceae</taxon>
        <taxon>Boraginoideae</taxon>
        <taxon>Lithospermeae</taxon>
        <taxon>Lithospermum</taxon>
    </lineage>
</organism>
<dbReference type="SUPFAM" id="SSF58038">
    <property type="entry name" value="SNARE fusion complex"/>
    <property type="match status" value="2"/>
</dbReference>
<dbReference type="PANTHER" id="PTHR19305:SF40">
    <property type="entry name" value="SNAP25 HOMOLOGOUS PROTEIN SNAP30-RELATED"/>
    <property type="match status" value="1"/>
</dbReference>
<dbReference type="GO" id="GO:0005484">
    <property type="term" value="F:SNAP receptor activity"/>
    <property type="evidence" value="ECO:0007669"/>
    <property type="project" value="InterPro"/>
</dbReference>
<evidence type="ECO:0000256" key="2">
    <source>
        <dbReference type="ARBA" id="ARBA00009480"/>
    </source>
</evidence>
<proteinExistence type="inferred from homology"/>
<keyword evidence="10" id="KW-1185">Reference proteome</keyword>
<dbReference type="InterPro" id="IPR044766">
    <property type="entry name" value="NPSN/SNAP25-like_N_SNARE"/>
</dbReference>
<dbReference type="EMBL" id="BAABME010002806">
    <property type="protein sequence ID" value="GAA0156197.1"/>
    <property type="molecule type" value="Genomic_DNA"/>
</dbReference>
<name>A0AAV3PZ21_LITER</name>
<dbReference type="FunFam" id="1.20.5.110:FF:000040">
    <property type="entry name" value="SNAP25 homologous protein SNAP33"/>
    <property type="match status" value="1"/>
</dbReference>
<evidence type="ECO:0000256" key="1">
    <source>
        <dbReference type="ARBA" id="ARBA00004370"/>
    </source>
</evidence>
<dbReference type="GO" id="GO:0005886">
    <property type="term" value="C:plasma membrane"/>
    <property type="evidence" value="ECO:0007669"/>
    <property type="project" value="TreeGrafter"/>
</dbReference>
<evidence type="ECO:0000256" key="6">
    <source>
        <dbReference type="SAM" id="Coils"/>
    </source>
</evidence>
<keyword evidence="4" id="KW-0653">Protein transport</keyword>
<sequence>MFSFRRSPLSTPASAPSINKAWSPDEIESDKKPTIAPARGTFSEPIPVKLNRTNPFDDDDDWGRPTSSSKTKNGGKGNVKINRSNPFDDDDDRGRPTSLYKARNGVKGNSRDQDFDSMPVQELEGYGVNRAEETTTMVNSCLRIAEDIRQDATRTLETLHHQGEQITGTHMMAVDIDRDLSRGEKLLSSLGGMFSMPWKPKLTREITGPVTSKEAHIIKPASKEQRENLGVAPAHKSRSRVPPLEPTNAMQKIELEKAKQDDALSDLSNLLGELKFMATDMGSELDRQNKSLEHVSEDVDELNTRVKGANRRAHHLLQK</sequence>
<keyword evidence="3" id="KW-0813">Transport</keyword>
<accession>A0AAV3PZ21</accession>
<evidence type="ECO:0000259" key="8">
    <source>
        <dbReference type="PROSITE" id="PS50192"/>
    </source>
</evidence>
<comment type="subcellular location">
    <subcellularLocation>
        <location evidence="1">Membrane</location>
    </subcellularLocation>
</comment>
<dbReference type="PROSITE" id="PS50192">
    <property type="entry name" value="T_SNARE"/>
    <property type="match status" value="1"/>
</dbReference>
<dbReference type="Gene3D" id="1.20.5.110">
    <property type="match status" value="2"/>
</dbReference>
<feature type="coiled-coil region" evidence="6">
    <location>
        <begin position="285"/>
        <end position="319"/>
    </location>
</feature>
<keyword evidence="6" id="KW-0175">Coiled coil</keyword>
<dbReference type="SMART" id="SM00397">
    <property type="entry name" value="t_SNARE"/>
    <property type="match status" value="2"/>
</dbReference>
<dbReference type="GO" id="GO:0016192">
    <property type="term" value="P:vesicle-mediated transport"/>
    <property type="evidence" value="ECO:0007669"/>
    <property type="project" value="UniProtKB-ARBA"/>
</dbReference>
<feature type="region of interest" description="Disordered" evidence="7">
    <location>
        <begin position="224"/>
        <end position="244"/>
    </location>
</feature>
<dbReference type="GO" id="GO:0031201">
    <property type="term" value="C:SNARE complex"/>
    <property type="evidence" value="ECO:0007669"/>
    <property type="project" value="InterPro"/>
</dbReference>
<evidence type="ECO:0000256" key="4">
    <source>
        <dbReference type="ARBA" id="ARBA00022927"/>
    </source>
</evidence>